<keyword evidence="3 7" id="KW-0694">RNA-binding</keyword>
<name>A0A7X9FNZ5_9DELT</name>
<dbReference type="GO" id="GO:0003735">
    <property type="term" value="F:structural constituent of ribosome"/>
    <property type="evidence" value="ECO:0007669"/>
    <property type="project" value="UniProtKB-UniRule"/>
</dbReference>
<dbReference type="FunFam" id="2.40.30.10:FF:000004">
    <property type="entry name" value="50S ribosomal protein L3"/>
    <property type="match status" value="1"/>
</dbReference>
<keyword evidence="2 7" id="KW-0699">rRNA-binding</keyword>
<dbReference type="Pfam" id="PF00297">
    <property type="entry name" value="Ribosomal_L3"/>
    <property type="match status" value="1"/>
</dbReference>
<dbReference type="GO" id="GO:0006412">
    <property type="term" value="P:translation"/>
    <property type="evidence" value="ECO:0007669"/>
    <property type="project" value="UniProtKB-UniRule"/>
</dbReference>
<dbReference type="GO" id="GO:0022625">
    <property type="term" value="C:cytosolic large ribosomal subunit"/>
    <property type="evidence" value="ECO:0007669"/>
    <property type="project" value="TreeGrafter"/>
</dbReference>
<dbReference type="InterPro" id="IPR019927">
    <property type="entry name" value="Ribosomal_uL3_bac/org-type"/>
</dbReference>
<gene>
    <name evidence="7 10" type="primary">rplC</name>
    <name evidence="10" type="ORF">GYA55_00510</name>
</gene>
<evidence type="ECO:0000313" key="11">
    <source>
        <dbReference type="Proteomes" id="UP000524246"/>
    </source>
</evidence>
<proteinExistence type="inferred from homology"/>
<protein>
    <recommendedName>
        <fullName evidence="6 7">Large ribosomal subunit protein uL3</fullName>
    </recommendedName>
</protein>
<dbReference type="InterPro" id="IPR019926">
    <property type="entry name" value="Ribosomal_uL3_CS"/>
</dbReference>
<dbReference type="PANTHER" id="PTHR11229">
    <property type="entry name" value="50S RIBOSOMAL PROTEIN L3"/>
    <property type="match status" value="1"/>
</dbReference>
<dbReference type="SUPFAM" id="SSF50447">
    <property type="entry name" value="Translation proteins"/>
    <property type="match status" value="1"/>
</dbReference>
<evidence type="ECO:0000256" key="8">
    <source>
        <dbReference type="RuleBase" id="RU003905"/>
    </source>
</evidence>
<dbReference type="AlphaFoldDB" id="A0A7X9FNZ5"/>
<dbReference type="Proteomes" id="UP000524246">
    <property type="component" value="Unassembled WGS sequence"/>
</dbReference>
<dbReference type="InterPro" id="IPR000597">
    <property type="entry name" value="Ribosomal_uL3"/>
</dbReference>
<dbReference type="HAMAP" id="MF_01325_B">
    <property type="entry name" value="Ribosomal_uL3_B"/>
    <property type="match status" value="1"/>
</dbReference>
<dbReference type="Gene3D" id="3.30.160.810">
    <property type="match status" value="1"/>
</dbReference>
<evidence type="ECO:0000256" key="2">
    <source>
        <dbReference type="ARBA" id="ARBA00022730"/>
    </source>
</evidence>
<dbReference type="FunFam" id="3.30.160.810:FF:000001">
    <property type="entry name" value="50S ribosomal protein L3"/>
    <property type="match status" value="1"/>
</dbReference>
<sequence>MTSERINTEGLLGRKLGMTQVFTQDGQCVPVTAIEVGPCYIVQLKTVDKDGYDAVQIGFQPKKPQRTNKALMGHFAGSGKGAFYHVREVRCDAAALGWTTLGQELCAKDLFGEGARVDISGVSIGRGFTGVVRRYGMKGQPATRGTHEYRRNIGSIGCRKTPGRVFKNKRMPVHYGNENVTVQNLQVIEVKPEQNVILVKGAVPGSRGGIVVVRKSKRSVTAKKAA</sequence>
<dbReference type="InterPro" id="IPR009000">
    <property type="entry name" value="Transl_B-barrel_sf"/>
</dbReference>
<comment type="function">
    <text evidence="7 9">One of the primary rRNA binding proteins, it binds directly near the 3'-end of the 23S rRNA, where it nucleates assembly of the 50S subunit.</text>
</comment>
<evidence type="ECO:0000256" key="3">
    <source>
        <dbReference type="ARBA" id="ARBA00022884"/>
    </source>
</evidence>
<organism evidence="10 11">
    <name type="scientific">SAR324 cluster bacterium</name>
    <dbReference type="NCBI Taxonomy" id="2024889"/>
    <lineage>
        <taxon>Bacteria</taxon>
        <taxon>Deltaproteobacteria</taxon>
        <taxon>SAR324 cluster</taxon>
    </lineage>
</organism>
<evidence type="ECO:0000256" key="7">
    <source>
        <dbReference type="HAMAP-Rule" id="MF_01325"/>
    </source>
</evidence>
<dbReference type="NCBIfam" id="TIGR03625">
    <property type="entry name" value="L3_bact"/>
    <property type="match status" value="1"/>
</dbReference>
<dbReference type="PROSITE" id="PS00474">
    <property type="entry name" value="RIBOSOMAL_L3"/>
    <property type="match status" value="1"/>
</dbReference>
<comment type="similarity">
    <text evidence="1 7 8">Belongs to the universal ribosomal protein uL3 family.</text>
</comment>
<dbReference type="EMBL" id="JAAZON010000017">
    <property type="protein sequence ID" value="NMC61626.1"/>
    <property type="molecule type" value="Genomic_DNA"/>
</dbReference>
<evidence type="ECO:0000256" key="6">
    <source>
        <dbReference type="ARBA" id="ARBA00035243"/>
    </source>
</evidence>
<evidence type="ECO:0000256" key="4">
    <source>
        <dbReference type="ARBA" id="ARBA00022980"/>
    </source>
</evidence>
<comment type="subunit">
    <text evidence="7 9">Part of the 50S ribosomal subunit. Forms a cluster with proteins L14 and L19.</text>
</comment>
<evidence type="ECO:0000256" key="9">
    <source>
        <dbReference type="RuleBase" id="RU003906"/>
    </source>
</evidence>
<evidence type="ECO:0000256" key="5">
    <source>
        <dbReference type="ARBA" id="ARBA00023274"/>
    </source>
</evidence>
<accession>A0A7X9FNZ5</accession>
<comment type="caution">
    <text evidence="10">The sequence shown here is derived from an EMBL/GenBank/DDBJ whole genome shotgun (WGS) entry which is preliminary data.</text>
</comment>
<dbReference type="GO" id="GO:0019843">
    <property type="term" value="F:rRNA binding"/>
    <property type="evidence" value="ECO:0007669"/>
    <property type="project" value="UniProtKB-UniRule"/>
</dbReference>
<dbReference type="Gene3D" id="2.40.30.10">
    <property type="entry name" value="Translation factors"/>
    <property type="match status" value="1"/>
</dbReference>
<keyword evidence="5 7" id="KW-0687">Ribonucleoprotein</keyword>
<dbReference type="PANTHER" id="PTHR11229:SF16">
    <property type="entry name" value="LARGE RIBOSOMAL SUBUNIT PROTEIN UL3C"/>
    <property type="match status" value="1"/>
</dbReference>
<evidence type="ECO:0000313" key="10">
    <source>
        <dbReference type="EMBL" id="NMC61626.1"/>
    </source>
</evidence>
<keyword evidence="4 7" id="KW-0689">Ribosomal protein</keyword>
<evidence type="ECO:0000256" key="1">
    <source>
        <dbReference type="ARBA" id="ARBA00006540"/>
    </source>
</evidence>
<reference evidence="10 11" key="1">
    <citation type="journal article" date="2020" name="Biotechnol. Biofuels">
        <title>New insights from the biogas microbiome by comprehensive genome-resolved metagenomics of nearly 1600 species originating from multiple anaerobic digesters.</title>
        <authorList>
            <person name="Campanaro S."/>
            <person name="Treu L."/>
            <person name="Rodriguez-R L.M."/>
            <person name="Kovalovszki A."/>
            <person name="Ziels R.M."/>
            <person name="Maus I."/>
            <person name="Zhu X."/>
            <person name="Kougias P.G."/>
            <person name="Basile A."/>
            <person name="Luo G."/>
            <person name="Schluter A."/>
            <person name="Konstantinidis K.T."/>
            <person name="Angelidaki I."/>
        </authorList>
    </citation>
    <scope>NUCLEOTIDE SEQUENCE [LARGE SCALE GENOMIC DNA]</scope>
    <source>
        <strain evidence="10">AS27yjCOA_65</strain>
    </source>
</reference>